<dbReference type="CDD" id="cd00077">
    <property type="entry name" value="HDc"/>
    <property type="match status" value="1"/>
</dbReference>
<dbReference type="AlphaFoldDB" id="A0A498RCT6"/>
<evidence type="ECO:0000259" key="2">
    <source>
        <dbReference type="PROSITE" id="PS51832"/>
    </source>
</evidence>
<keyword evidence="4" id="KW-1185">Reference proteome</keyword>
<sequence>MKARRCSIAQAEPGMALAYPIVKEHSQLILAEGTVLTDTIIEQLKYHEIEYLDIMEKKSRKLPFSPTKTFDPLYCETVQAIKNCFSTIRYFKEVPLGQMKELIDTSIDPLVDALSFINHLYTIRRQDDYTFYHSLNVAVISGILGKWIGLSGLELKEVILAGLLHDIGKTQIPVEILNKPAKLTPDEMESMKRHSLIGYELLAGSRGISESVLYGVLQHHERMDGSGYPYGLPGKKIHSFAKIIAVADTYDAMTSDRVYRKKRLPFDVIEVISQEMYSKLDPSVCFVFLNNATNHLIGTKVKLNDGREAEVIYRGDYYSSRPTVYTQDGEFIDLQRNKGVQIIELV</sequence>
<organism evidence="3 4">
    <name type="scientific">Lucifera butyrica</name>
    <dbReference type="NCBI Taxonomy" id="1351585"/>
    <lineage>
        <taxon>Bacteria</taxon>
        <taxon>Bacillati</taxon>
        <taxon>Bacillota</taxon>
        <taxon>Negativicutes</taxon>
        <taxon>Veillonellales</taxon>
        <taxon>Veillonellaceae</taxon>
        <taxon>Lucifera</taxon>
    </lineage>
</organism>
<dbReference type="InterPro" id="IPR037522">
    <property type="entry name" value="HD_GYP_dom"/>
</dbReference>
<dbReference type="SUPFAM" id="SSF109604">
    <property type="entry name" value="HD-domain/PDEase-like"/>
    <property type="match status" value="1"/>
</dbReference>
<dbReference type="InterPro" id="IPR006675">
    <property type="entry name" value="HDIG_dom"/>
</dbReference>
<feature type="domain" description="HD" evidence="1">
    <location>
        <begin position="130"/>
        <end position="253"/>
    </location>
</feature>
<name>A0A498RCT6_9FIRM</name>
<gene>
    <name evidence="3" type="ORF">LUCI_4148</name>
</gene>
<protein>
    <submittedName>
        <fullName evidence="3">Uncharacterized protein</fullName>
    </submittedName>
</protein>
<accession>A0A498RCT6</accession>
<evidence type="ECO:0000313" key="3">
    <source>
        <dbReference type="EMBL" id="VBB08865.1"/>
    </source>
</evidence>
<proteinExistence type="predicted"/>
<dbReference type="Gene3D" id="1.10.3210.10">
    <property type="entry name" value="Hypothetical protein af1432"/>
    <property type="match status" value="1"/>
</dbReference>
<dbReference type="RefSeq" id="WP_165866086.1">
    <property type="nucleotide sequence ID" value="NZ_UPPP01000100.1"/>
</dbReference>
<dbReference type="PROSITE" id="PS51832">
    <property type="entry name" value="HD_GYP"/>
    <property type="match status" value="1"/>
</dbReference>
<dbReference type="Proteomes" id="UP000277811">
    <property type="component" value="Unassembled WGS sequence"/>
</dbReference>
<dbReference type="NCBIfam" id="TIGR00277">
    <property type="entry name" value="HDIG"/>
    <property type="match status" value="1"/>
</dbReference>
<dbReference type="InterPro" id="IPR006674">
    <property type="entry name" value="HD_domain"/>
</dbReference>
<reference evidence="3 4" key="1">
    <citation type="submission" date="2018-06" db="EMBL/GenBank/DDBJ databases">
        <authorList>
            <person name="Strepis N."/>
        </authorList>
    </citation>
    <scope>NUCLEOTIDE SEQUENCE [LARGE SCALE GENOMIC DNA]</scope>
    <source>
        <strain evidence="3">LUCI</strain>
    </source>
</reference>
<dbReference type="SMART" id="SM00471">
    <property type="entry name" value="HDc"/>
    <property type="match status" value="1"/>
</dbReference>
<dbReference type="PROSITE" id="PS51831">
    <property type="entry name" value="HD"/>
    <property type="match status" value="1"/>
</dbReference>
<evidence type="ECO:0000313" key="4">
    <source>
        <dbReference type="Proteomes" id="UP000277811"/>
    </source>
</evidence>
<dbReference type="Pfam" id="PF13487">
    <property type="entry name" value="HD_5"/>
    <property type="match status" value="1"/>
</dbReference>
<dbReference type="InterPro" id="IPR003607">
    <property type="entry name" value="HD/PDEase_dom"/>
</dbReference>
<feature type="domain" description="HD-GYP" evidence="2">
    <location>
        <begin position="108"/>
        <end position="304"/>
    </location>
</feature>
<dbReference type="PANTHER" id="PTHR43155">
    <property type="entry name" value="CYCLIC DI-GMP PHOSPHODIESTERASE PA4108-RELATED"/>
    <property type="match status" value="1"/>
</dbReference>
<dbReference type="EMBL" id="UPPP01000100">
    <property type="protein sequence ID" value="VBB08865.1"/>
    <property type="molecule type" value="Genomic_DNA"/>
</dbReference>
<dbReference type="PANTHER" id="PTHR43155:SF2">
    <property type="entry name" value="CYCLIC DI-GMP PHOSPHODIESTERASE PA4108"/>
    <property type="match status" value="1"/>
</dbReference>
<evidence type="ECO:0000259" key="1">
    <source>
        <dbReference type="PROSITE" id="PS51831"/>
    </source>
</evidence>